<accession>A0A3P7UB51</accession>
<organism evidence="2 3">
    <name type="scientific">Haemonchus placei</name>
    <name type="common">Barber's pole worm</name>
    <dbReference type="NCBI Taxonomy" id="6290"/>
    <lineage>
        <taxon>Eukaryota</taxon>
        <taxon>Metazoa</taxon>
        <taxon>Ecdysozoa</taxon>
        <taxon>Nematoda</taxon>
        <taxon>Chromadorea</taxon>
        <taxon>Rhabditida</taxon>
        <taxon>Rhabditina</taxon>
        <taxon>Rhabditomorpha</taxon>
        <taxon>Strongyloidea</taxon>
        <taxon>Trichostrongylidae</taxon>
        <taxon>Haemonchus</taxon>
    </lineage>
</organism>
<proteinExistence type="predicted"/>
<reference evidence="2 3" key="1">
    <citation type="submission" date="2018-11" db="EMBL/GenBank/DDBJ databases">
        <authorList>
            <consortium name="Pathogen Informatics"/>
        </authorList>
    </citation>
    <scope>NUCLEOTIDE SEQUENCE [LARGE SCALE GENOMIC DNA]</scope>
    <source>
        <strain evidence="2 3">MHpl1</strain>
    </source>
</reference>
<feature type="transmembrane region" description="Helical" evidence="1">
    <location>
        <begin position="50"/>
        <end position="68"/>
    </location>
</feature>
<name>A0A3P7UB51_HAEPC</name>
<dbReference type="EMBL" id="UZAF01016482">
    <property type="protein sequence ID" value="VDO28769.1"/>
    <property type="molecule type" value="Genomic_DNA"/>
</dbReference>
<keyword evidence="1" id="KW-0472">Membrane</keyword>
<keyword evidence="1" id="KW-0812">Transmembrane</keyword>
<evidence type="ECO:0000256" key="1">
    <source>
        <dbReference type="SAM" id="Phobius"/>
    </source>
</evidence>
<sequence length="106" mass="12200">MYIVQFNKMDVEMVQTINSVLASICGLTLHCYILYKLLRNHSSLSQYQNLIVVQSAVGAVYAVVQLIANEVRMTTLFGETSFFLVMIFNIHRVLMLVRYLLPIIRI</sequence>
<keyword evidence="1" id="KW-1133">Transmembrane helix</keyword>
<dbReference type="Proteomes" id="UP000268014">
    <property type="component" value="Unassembled WGS sequence"/>
</dbReference>
<protein>
    <recommendedName>
        <fullName evidence="4">7TM_GPCR_Srx domain-containing protein</fullName>
    </recommendedName>
</protein>
<dbReference type="AlphaFoldDB" id="A0A3P7UB51"/>
<evidence type="ECO:0000313" key="2">
    <source>
        <dbReference type="EMBL" id="VDO28769.1"/>
    </source>
</evidence>
<evidence type="ECO:0000313" key="3">
    <source>
        <dbReference type="Proteomes" id="UP000268014"/>
    </source>
</evidence>
<feature type="transmembrane region" description="Helical" evidence="1">
    <location>
        <begin position="80"/>
        <end position="101"/>
    </location>
</feature>
<dbReference type="OrthoDB" id="5805314at2759"/>
<evidence type="ECO:0008006" key="4">
    <source>
        <dbReference type="Google" id="ProtNLM"/>
    </source>
</evidence>
<gene>
    <name evidence="2" type="ORF">HPLM_LOCUS6368</name>
</gene>
<keyword evidence="3" id="KW-1185">Reference proteome</keyword>
<feature type="transmembrane region" description="Helical" evidence="1">
    <location>
        <begin position="20"/>
        <end position="38"/>
    </location>
</feature>